<evidence type="ECO:0000313" key="2">
    <source>
        <dbReference type="Proteomes" id="UP000005867"/>
    </source>
</evidence>
<gene>
    <name evidence="1" type="ORF">P186_2758</name>
</gene>
<dbReference type="BioCyc" id="PSP1104324:GJSN-2696-MONOMER"/>
<dbReference type="AlphaFoldDB" id="G7VEX0"/>
<dbReference type="eggNOG" id="arCOG05509">
    <property type="taxonomic scope" value="Archaea"/>
</dbReference>
<dbReference type="Proteomes" id="UP000005867">
    <property type="component" value="Chromosome"/>
</dbReference>
<protein>
    <recommendedName>
        <fullName evidence="3">DUF1922 domain-containing protein</fullName>
    </recommendedName>
</protein>
<keyword evidence="2" id="KW-1185">Reference proteome</keyword>
<accession>G7VEX0</accession>
<evidence type="ECO:0000313" key="1">
    <source>
        <dbReference type="EMBL" id="AET34135.1"/>
    </source>
</evidence>
<dbReference type="RefSeq" id="WP_014289960.1">
    <property type="nucleotide sequence ID" value="NC_016645.1"/>
</dbReference>
<evidence type="ECO:0008006" key="3">
    <source>
        <dbReference type="Google" id="ProtNLM"/>
    </source>
</evidence>
<dbReference type="KEGG" id="pyr:P186_2758"/>
<name>G7VEX0_9CREN</name>
<dbReference type="OrthoDB" id="25930at2157"/>
<dbReference type="STRING" id="1104324.P186_2758"/>
<reference evidence="1 2" key="1">
    <citation type="journal article" date="2012" name="J. Bacteriol.">
        <title>Complete genome sequence of strain 1860, a crenarchaeon of the genus pyrobaculum able to grow with various electron acceptors.</title>
        <authorList>
            <person name="Mardanov A.V."/>
            <person name="Gumerov V.M."/>
            <person name="Slobodkina G.B."/>
            <person name="Beletsky A.V."/>
            <person name="Bonch-Osmolovskaya E.A."/>
            <person name="Ravin N.V."/>
            <person name="Skryabin K.G."/>
        </authorList>
    </citation>
    <scope>NUCLEOTIDE SEQUENCE [LARGE SCALE GENOMIC DNA]</scope>
    <source>
        <strain evidence="1 2">1860</strain>
    </source>
</reference>
<dbReference type="HOGENOM" id="CLU_200173_0_0_2"/>
<dbReference type="EMBL" id="CP003098">
    <property type="protein sequence ID" value="AET34135.1"/>
    <property type="molecule type" value="Genomic_DNA"/>
</dbReference>
<organism evidence="1 2">
    <name type="scientific">Pyrobaculum ferrireducens</name>
    <dbReference type="NCBI Taxonomy" id="1104324"/>
    <lineage>
        <taxon>Archaea</taxon>
        <taxon>Thermoproteota</taxon>
        <taxon>Thermoprotei</taxon>
        <taxon>Thermoproteales</taxon>
        <taxon>Thermoproteaceae</taxon>
        <taxon>Pyrobaculum</taxon>
    </lineage>
</organism>
<sequence>MRYVAVVCPRCGKASAARLDAKRHQCPYCGYVMQVESASIIAVGSARAVREAVVRHNTQLG</sequence>
<proteinExistence type="predicted"/>
<dbReference type="Gene3D" id="3.90.820.10">
    <property type="entry name" value="Structural Genomics, Unknown Function 30-nov-00 1gh9 Mol_id"/>
    <property type="match status" value="1"/>
</dbReference>
<dbReference type="GeneID" id="11594357"/>